<keyword evidence="8" id="KW-1185">Reference proteome</keyword>
<feature type="active site" description="Nucleophile" evidence="5">
    <location>
        <position position="14"/>
    </location>
</feature>
<evidence type="ECO:0000313" key="7">
    <source>
        <dbReference type="EMBL" id="CCH69182.1"/>
    </source>
</evidence>
<comment type="similarity">
    <text evidence="1">Belongs to the low molecular weight phosphotyrosine protein phosphatase family.</text>
</comment>
<name>N0DY98_9MICO</name>
<dbReference type="OrthoDB" id="9784339at2"/>
<evidence type="ECO:0000256" key="2">
    <source>
        <dbReference type="ARBA" id="ARBA00013064"/>
    </source>
</evidence>
<dbReference type="SMART" id="SM00226">
    <property type="entry name" value="LMWPc"/>
    <property type="match status" value="1"/>
</dbReference>
<dbReference type="GO" id="GO:0004725">
    <property type="term" value="F:protein tyrosine phosphatase activity"/>
    <property type="evidence" value="ECO:0007669"/>
    <property type="project" value="UniProtKB-EC"/>
</dbReference>
<protein>
    <recommendedName>
        <fullName evidence="2">protein-tyrosine-phosphatase</fullName>
        <ecNumber evidence="2">3.1.3.48</ecNumber>
    </recommendedName>
</protein>
<evidence type="ECO:0000256" key="4">
    <source>
        <dbReference type="ARBA" id="ARBA00022912"/>
    </source>
</evidence>
<dbReference type="PANTHER" id="PTHR11717:SF7">
    <property type="entry name" value="LOW MOLECULAR WEIGHT PHOSPHOTYROSINE PROTEIN PHOSPHATASE"/>
    <property type="match status" value="1"/>
</dbReference>
<accession>N0DY98</accession>
<dbReference type="CDD" id="cd16343">
    <property type="entry name" value="LMWPTP"/>
    <property type="match status" value="1"/>
</dbReference>
<evidence type="ECO:0000256" key="5">
    <source>
        <dbReference type="PIRSR" id="PIRSR617867-1"/>
    </source>
</evidence>
<dbReference type="AlphaFoldDB" id="N0DY98"/>
<dbReference type="Proteomes" id="UP000013167">
    <property type="component" value="Unassembled WGS sequence"/>
</dbReference>
<dbReference type="SUPFAM" id="SSF52788">
    <property type="entry name" value="Phosphotyrosine protein phosphatases I"/>
    <property type="match status" value="1"/>
</dbReference>
<organism evidence="7 8">
    <name type="scientific">Phycicoccus elongatus Lp2</name>
    <dbReference type="NCBI Taxonomy" id="1193181"/>
    <lineage>
        <taxon>Bacteria</taxon>
        <taxon>Bacillati</taxon>
        <taxon>Actinomycetota</taxon>
        <taxon>Actinomycetes</taxon>
        <taxon>Micrococcales</taxon>
        <taxon>Intrasporangiaceae</taxon>
        <taxon>Phycicoccus</taxon>
    </lineage>
</organism>
<dbReference type="PRINTS" id="PR00719">
    <property type="entry name" value="LMWPTPASE"/>
</dbReference>
<gene>
    <name evidence="7" type="primary">ptpA</name>
    <name evidence="7" type="ORF">BN10_1390014</name>
</gene>
<keyword evidence="3 7" id="KW-0378">Hydrolase</keyword>
<dbReference type="Pfam" id="PF01451">
    <property type="entry name" value="LMWPc"/>
    <property type="match status" value="1"/>
</dbReference>
<proteinExistence type="inferred from homology"/>
<dbReference type="STRING" id="1193181.BN10_1390014"/>
<dbReference type="InterPro" id="IPR036196">
    <property type="entry name" value="Ptyr_pPase_sf"/>
</dbReference>
<dbReference type="RefSeq" id="WP_010851932.1">
    <property type="nucleotide sequence ID" value="NZ_HF570956.1"/>
</dbReference>
<dbReference type="EC" id="3.1.3.48" evidence="2"/>
<dbReference type="eggNOG" id="COG0394">
    <property type="taxonomic scope" value="Bacteria"/>
</dbReference>
<evidence type="ECO:0000256" key="1">
    <source>
        <dbReference type="ARBA" id="ARBA00011063"/>
    </source>
</evidence>
<feature type="active site" description="Proton donor" evidence="5">
    <location>
        <position position="138"/>
    </location>
</feature>
<dbReference type="InterPro" id="IPR050438">
    <property type="entry name" value="LMW_PTPase"/>
</dbReference>
<dbReference type="HOGENOM" id="CLU_071415_2_1_11"/>
<dbReference type="InterPro" id="IPR023485">
    <property type="entry name" value="Ptyr_pPase"/>
</dbReference>
<dbReference type="EMBL" id="CAIZ01000045">
    <property type="protein sequence ID" value="CCH69182.1"/>
    <property type="molecule type" value="Genomic_DNA"/>
</dbReference>
<reference evidence="7 8" key="1">
    <citation type="journal article" date="2013" name="ISME J.">
        <title>A metabolic model for members of the genus Tetrasphaera involved in enhanced biological phosphorus removal.</title>
        <authorList>
            <person name="Kristiansen R."/>
            <person name="Nguyen H.T.T."/>
            <person name="Saunders A.M."/>
            <person name="Nielsen J.L."/>
            <person name="Wimmer R."/>
            <person name="Le V.Q."/>
            <person name="McIlroy S.J."/>
            <person name="Petrovski S."/>
            <person name="Seviour R.J."/>
            <person name="Calteau A."/>
            <person name="Nielsen K.L."/>
            <person name="Nielsen P.H."/>
        </authorList>
    </citation>
    <scope>NUCLEOTIDE SEQUENCE [LARGE SCALE GENOMIC DNA]</scope>
    <source>
        <strain evidence="7 8">Lp2</strain>
    </source>
</reference>
<keyword evidence="4" id="KW-0904">Protein phosphatase</keyword>
<dbReference type="InterPro" id="IPR017867">
    <property type="entry name" value="Tyr_phospatase_low_mol_wt"/>
</dbReference>
<dbReference type="PANTHER" id="PTHR11717">
    <property type="entry name" value="LOW MOLECULAR WEIGHT PROTEIN TYROSINE PHOSPHATASE"/>
    <property type="match status" value="1"/>
</dbReference>
<evidence type="ECO:0000313" key="8">
    <source>
        <dbReference type="Proteomes" id="UP000013167"/>
    </source>
</evidence>
<feature type="active site" evidence="5">
    <location>
        <position position="20"/>
    </location>
</feature>
<evidence type="ECO:0000256" key="3">
    <source>
        <dbReference type="ARBA" id="ARBA00022801"/>
    </source>
</evidence>
<sequence>MRGEHAAYRVTVVCWGNICRSPMGEFMLREAFDEADLGDRVVVDSAGTSTDELGRPMDRRTTATLRRHGVTDTGFAAKRARQFRADSFDDSELVLAADHVHDEILRRRARDEDDVAKVRLLRSFDPVAAAAGTLGMEDPWYGDDDDFDVTYGEIAAALPGIVAHVRSELDALGE</sequence>
<feature type="domain" description="Phosphotyrosine protein phosphatase I" evidence="6">
    <location>
        <begin position="8"/>
        <end position="164"/>
    </location>
</feature>
<comment type="caution">
    <text evidence="7">The sequence shown here is derived from an EMBL/GenBank/DDBJ whole genome shotgun (WGS) entry which is preliminary data.</text>
</comment>
<dbReference type="Gene3D" id="3.40.50.2300">
    <property type="match status" value="1"/>
</dbReference>
<evidence type="ECO:0000259" key="6">
    <source>
        <dbReference type="SMART" id="SM00226"/>
    </source>
</evidence>